<reference evidence="9" key="1">
    <citation type="submission" date="2021-02" db="EMBL/GenBank/DDBJ databases">
        <authorList>
            <person name="Dougan E. K."/>
            <person name="Rhodes N."/>
            <person name="Thang M."/>
            <person name="Chan C."/>
        </authorList>
    </citation>
    <scope>NUCLEOTIDE SEQUENCE</scope>
</reference>
<evidence type="ECO:0000256" key="3">
    <source>
        <dbReference type="ARBA" id="ARBA00022692"/>
    </source>
</evidence>
<organism evidence="9 10">
    <name type="scientific">Polarella glacialis</name>
    <name type="common">Dinoflagellate</name>
    <dbReference type="NCBI Taxonomy" id="89957"/>
    <lineage>
        <taxon>Eukaryota</taxon>
        <taxon>Sar</taxon>
        <taxon>Alveolata</taxon>
        <taxon>Dinophyceae</taxon>
        <taxon>Suessiales</taxon>
        <taxon>Suessiaceae</taxon>
        <taxon>Polarella</taxon>
    </lineage>
</organism>
<dbReference type="OrthoDB" id="10333110at2759"/>
<evidence type="ECO:0000313" key="10">
    <source>
        <dbReference type="Proteomes" id="UP000654075"/>
    </source>
</evidence>
<keyword evidence="5 8" id="KW-0472">Membrane</keyword>
<proteinExistence type="inferred from homology"/>
<evidence type="ECO:0000256" key="6">
    <source>
        <dbReference type="ARBA" id="ARBA00023180"/>
    </source>
</evidence>
<evidence type="ECO:0000313" key="9">
    <source>
        <dbReference type="EMBL" id="CAE8637242.1"/>
    </source>
</evidence>
<comment type="similarity">
    <text evidence="2">Belongs to the CD36 family.</text>
</comment>
<dbReference type="EMBL" id="CAJNNV010031659">
    <property type="protein sequence ID" value="CAE8637242.1"/>
    <property type="molecule type" value="Genomic_DNA"/>
</dbReference>
<feature type="compositionally biased region" description="Basic and acidic residues" evidence="7">
    <location>
        <begin position="318"/>
        <end position="337"/>
    </location>
</feature>
<evidence type="ECO:0000256" key="2">
    <source>
        <dbReference type="ARBA" id="ARBA00010532"/>
    </source>
</evidence>
<dbReference type="GO" id="GO:0016020">
    <property type="term" value="C:membrane"/>
    <property type="evidence" value="ECO:0007669"/>
    <property type="project" value="UniProtKB-SubCell"/>
</dbReference>
<dbReference type="AlphaFoldDB" id="A0A813HGJ1"/>
<evidence type="ECO:0000256" key="7">
    <source>
        <dbReference type="SAM" id="MobiDB-lite"/>
    </source>
</evidence>
<feature type="region of interest" description="Disordered" evidence="7">
    <location>
        <begin position="311"/>
        <end position="337"/>
    </location>
</feature>
<evidence type="ECO:0000256" key="8">
    <source>
        <dbReference type="SAM" id="Phobius"/>
    </source>
</evidence>
<keyword evidence="10" id="KW-1185">Reference proteome</keyword>
<sequence length="337" mass="37994">NIQGSRSGEAARRRGRSCGSLHAAGEESYAEDDADGRRRRIYGLAGPQVLLQWPGWFQELQLRPWRLWDDLRSSRVLCNRRRIRLPATVDSNGGLVGIVNAAVEVYCYEFADVGLNEARLAFNCAQDYKAMAESGVLNRGSDCDELQGMFDLSAAHNNVPYVWSLPHFYLVTAQDATQHPRNNLIGFVTPTGPRYRNMVVVERESGKVVQQMFKDQISVRLYKDARNVFFTKHKSVVIPLFWRVETKNSTVADLQLLSMFQSSFKGLEAGFIACCVTGAISLMLALFVGMLLYRENSLHAVEEKRKQIQAELASAVPPDEKEDRDLYIDGGDEKDFM</sequence>
<evidence type="ECO:0000256" key="4">
    <source>
        <dbReference type="ARBA" id="ARBA00022989"/>
    </source>
</evidence>
<evidence type="ECO:0000256" key="5">
    <source>
        <dbReference type="ARBA" id="ARBA00023136"/>
    </source>
</evidence>
<protein>
    <submittedName>
        <fullName evidence="9">Uncharacterized protein</fullName>
    </submittedName>
</protein>
<keyword evidence="4 8" id="KW-1133">Transmembrane helix</keyword>
<comment type="subcellular location">
    <subcellularLocation>
        <location evidence="1">Membrane</location>
    </subcellularLocation>
</comment>
<feature type="transmembrane region" description="Helical" evidence="8">
    <location>
        <begin position="269"/>
        <end position="293"/>
    </location>
</feature>
<dbReference type="Pfam" id="PF01130">
    <property type="entry name" value="CD36"/>
    <property type="match status" value="1"/>
</dbReference>
<gene>
    <name evidence="9" type="ORF">PGLA1383_LOCUS52630</name>
</gene>
<comment type="caution">
    <text evidence="9">The sequence shown here is derived from an EMBL/GenBank/DDBJ whole genome shotgun (WGS) entry which is preliminary data.</text>
</comment>
<evidence type="ECO:0000256" key="1">
    <source>
        <dbReference type="ARBA" id="ARBA00004370"/>
    </source>
</evidence>
<dbReference type="Proteomes" id="UP000654075">
    <property type="component" value="Unassembled WGS sequence"/>
</dbReference>
<feature type="non-terminal residue" evidence="9">
    <location>
        <position position="337"/>
    </location>
</feature>
<dbReference type="InterPro" id="IPR002159">
    <property type="entry name" value="CD36_fam"/>
</dbReference>
<accession>A0A813HGJ1</accession>
<keyword evidence="3 8" id="KW-0812">Transmembrane</keyword>
<keyword evidence="6" id="KW-0325">Glycoprotein</keyword>
<name>A0A813HGJ1_POLGL</name>